<dbReference type="Proteomes" id="UP000620550">
    <property type="component" value="Unassembled WGS sequence"/>
</dbReference>
<feature type="domain" description="Bacterial surface antigen (D15)" evidence="3">
    <location>
        <begin position="230"/>
        <end position="424"/>
    </location>
</feature>
<dbReference type="EMBL" id="BNAF01000018">
    <property type="protein sequence ID" value="GHE48584.1"/>
    <property type="molecule type" value="Genomic_DNA"/>
</dbReference>
<protein>
    <recommendedName>
        <fullName evidence="3">Bacterial surface antigen (D15) domain-containing protein</fullName>
    </recommendedName>
</protein>
<evidence type="ECO:0000313" key="4">
    <source>
        <dbReference type="EMBL" id="GHE48584.1"/>
    </source>
</evidence>
<comment type="caution">
    <text evidence="4">The sequence shown here is derived from an EMBL/GenBank/DDBJ whole genome shotgun (WGS) entry which is preliminary data.</text>
</comment>
<name>A0ABQ3I2J7_9SPHI</name>
<comment type="subcellular location">
    <subcellularLocation>
        <location evidence="1">Membrane</location>
    </subcellularLocation>
</comment>
<gene>
    <name evidence="4" type="ORF">GCM10017764_34500</name>
</gene>
<proteinExistence type="predicted"/>
<organism evidence="4 5">
    <name type="scientific">Sphingobacterium griseoflavum</name>
    <dbReference type="NCBI Taxonomy" id="1474952"/>
    <lineage>
        <taxon>Bacteria</taxon>
        <taxon>Pseudomonadati</taxon>
        <taxon>Bacteroidota</taxon>
        <taxon>Sphingobacteriia</taxon>
        <taxon>Sphingobacteriales</taxon>
        <taxon>Sphingobacteriaceae</taxon>
        <taxon>Sphingobacterium</taxon>
    </lineage>
</organism>
<evidence type="ECO:0000259" key="3">
    <source>
        <dbReference type="Pfam" id="PF01103"/>
    </source>
</evidence>
<sequence>MLYGDANKFTFMRSYFIVLLSLIVLHSASAQNIILKDTITNQAKDTVAITLDHLYDISDAFKDIARFVRRDTSKKVQRKPSGISILPNINYNPSIGFQMGAKIVGGLYLGERENTAMSTFATALSYTTRGIMVGYLAHDTYTSRNKWNIKGGIVIARMVALDYGMGMGHNIPTDIPEEEVLNNPARNRYVNQYTVYGFNERLYKQLSPGMFIGAGVFVELKRNIHTIGDFDTTPLNVYSTLTAYNPSRYNNNGLQFNWQYMTRDNPNSAYKGIYADIVLRMSQTWMGSEQASYQLQTDFRKYWPLSTDRPNHVLAFWHWGSYNVAGRLGYLDLPGTGRDTYARLGRGYTAGYFKGNSFFYSEVEYRFPLLRNQFLSGVVFANMQTADDRLGTTLFEKWQPAAGTGLRLLFNKATRTNLCIDYAVGRFGQRGLFLGLNEAF</sequence>
<accession>A0ABQ3I2J7</accession>
<evidence type="ECO:0000256" key="2">
    <source>
        <dbReference type="ARBA" id="ARBA00023136"/>
    </source>
</evidence>
<reference evidence="5" key="1">
    <citation type="journal article" date="2019" name="Int. J. Syst. Evol. Microbiol.">
        <title>The Global Catalogue of Microorganisms (GCM) 10K type strain sequencing project: providing services to taxonomists for standard genome sequencing and annotation.</title>
        <authorList>
            <consortium name="The Broad Institute Genomics Platform"/>
            <consortium name="The Broad Institute Genome Sequencing Center for Infectious Disease"/>
            <person name="Wu L."/>
            <person name="Ma J."/>
        </authorList>
    </citation>
    <scope>NUCLEOTIDE SEQUENCE [LARGE SCALE GENOMIC DNA]</scope>
    <source>
        <strain evidence="5">CGMCC 1.12966</strain>
    </source>
</reference>
<keyword evidence="5" id="KW-1185">Reference proteome</keyword>
<dbReference type="InterPro" id="IPR000184">
    <property type="entry name" value="Bac_surfAg_D15"/>
</dbReference>
<keyword evidence="2" id="KW-0472">Membrane</keyword>
<evidence type="ECO:0000313" key="5">
    <source>
        <dbReference type="Proteomes" id="UP000620550"/>
    </source>
</evidence>
<dbReference type="Gene3D" id="2.40.160.50">
    <property type="entry name" value="membrane protein fhac: a member of the omp85/tpsb transporter family"/>
    <property type="match status" value="1"/>
</dbReference>
<evidence type="ECO:0000256" key="1">
    <source>
        <dbReference type="ARBA" id="ARBA00004370"/>
    </source>
</evidence>
<dbReference type="Pfam" id="PF01103">
    <property type="entry name" value="Omp85"/>
    <property type="match status" value="1"/>
</dbReference>